<accession>A0A239JU09</accession>
<feature type="domain" description="Bro-N" evidence="2">
    <location>
        <begin position="1"/>
        <end position="40"/>
    </location>
</feature>
<dbReference type="Proteomes" id="UP000198318">
    <property type="component" value="Unassembled WGS sequence"/>
</dbReference>
<dbReference type="PROSITE" id="PS51750">
    <property type="entry name" value="BRO_N"/>
    <property type="match status" value="1"/>
</dbReference>
<dbReference type="Pfam" id="PF02498">
    <property type="entry name" value="Bro-N"/>
    <property type="match status" value="1"/>
</dbReference>
<proteinExistence type="predicted"/>
<feature type="region of interest" description="Disordered" evidence="1">
    <location>
        <begin position="32"/>
        <end position="58"/>
    </location>
</feature>
<keyword evidence="4" id="KW-1185">Reference proteome</keyword>
<sequence>MTGLNESGMYALVFGSKLPAARAFKRWVTSEVLPAPERHKVRSTRSDQGAGRMGPQGD</sequence>
<evidence type="ECO:0000256" key="1">
    <source>
        <dbReference type="SAM" id="MobiDB-lite"/>
    </source>
</evidence>
<dbReference type="AlphaFoldDB" id="A0A239JU09"/>
<dbReference type="EMBL" id="FZOR01000015">
    <property type="protein sequence ID" value="SNT08364.1"/>
    <property type="molecule type" value="Genomic_DNA"/>
</dbReference>
<reference evidence="3 4" key="1">
    <citation type="submission" date="2017-06" db="EMBL/GenBank/DDBJ databases">
        <authorList>
            <person name="Kim H.J."/>
            <person name="Triplett B.A."/>
        </authorList>
    </citation>
    <scope>NUCLEOTIDE SEQUENCE [LARGE SCALE GENOMIC DNA]</scope>
    <source>
        <strain evidence="3 4">DSM 44715</strain>
    </source>
</reference>
<protein>
    <submittedName>
        <fullName evidence="3">BRO family, N-terminal domain</fullName>
    </submittedName>
</protein>
<gene>
    <name evidence="3" type="ORF">SAMN05443665_1015141</name>
</gene>
<organism evidence="3 4">
    <name type="scientific">Actinomadura meyerae</name>
    <dbReference type="NCBI Taxonomy" id="240840"/>
    <lineage>
        <taxon>Bacteria</taxon>
        <taxon>Bacillati</taxon>
        <taxon>Actinomycetota</taxon>
        <taxon>Actinomycetes</taxon>
        <taxon>Streptosporangiales</taxon>
        <taxon>Thermomonosporaceae</taxon>
        <taxon>Actinomadura</taxon>
    </lineage>
</organism>
<evidence type="ECO:0000313" key="4">
    <source>
        <dbReference type="Proteomes" id="UP000198318"/>
    </source>
</evidence>
<evidence type="ECO:0000259" key="2">
    <source>
        <dbReference type="PROSITE" id="PS51750"/>
    </source>
</evidence>
<evidence type="ECO:0000313" key="3">
    <source>
        <dbReference type="EMBL" id="SNT08364.1"/>
    </source>
</evidence>
<dbReference type="OrthoDB" id="9812611at2"/>
<dbReference type="InterPro" id="IPR003497">
    <property type="entry name" value="BRO_N_domain"/>
</dbReference>
<name>A0A239JU09_9ACTN</name>